<keyword evidence="4 7" id="KW-1133">Transmembrane helix</keyword>
<dbReference type="InterPro" id="IPR004680">
    <property type="entry name" value="Cit_transptr-like_dom"/>
</dbReference>
<dbReference type="OrthoDB" id="10260443at2759"/>
<reference evidence="9" key="1">
    <citation type="journal article" date="2021" name="New Phytol.">
        <title>Evolutionary innovations through gain and loss of genes in the ectomycorrhizal Boletales.</title>
        <authorList>
            <person name="Wu G."/>
            <person name="Miyauchi S."/>
            <person name="Morin E."/>
            <person name="Kuo A."/>
            <person name="Drula E."/>
            <person name="Varga T."/>
            <person name="Kohler A."/>
            <person name="Feng B."/>
            <person name="Cao Y."/>
            <person name="Lipzen A."/>
            <person name="Daum C."/>
            <person name="Hundley H."/>
            <person name="Pangilinan J."/>
            <person name="Johnson J."/>
            <person name="Barry K."/>
            <person name="LaButti K."/>
            <person name="Ng V."/>
            <person name="Ahrendt S."/>
            <person name="Min B."/>
            <person name="Choi I.G."/>
            <person name="Park H."/>
            <person name="Plett J.M."/>
            <person name="Magnuson J."/>
            <person name="Spatafora J.W."/>
            <person name="Nagy L.G."/>
            <person name="Henrissat B."/>
            <person name="Grigoriev I.V."/>
            <person name="Yang Z.L."/>
            <person name="Xu J."/>
            <person name="Martin F.M."/>
        </authorList>
    </citation>
    <scope>NUCLEOTIDE SEQUENCE</scope>
    <source>
        <strain evidence="9">KKN 215</strain>
    </source>
</reference>
<protein>
    <submittedName>
        <fullName evidence="9">Sodium/sulfate symporter</fullName>
    </submittedName>
</protein>
<keyword evidence="5 7" id="KW-0472">Membrane</keyword>
<dbReference type="EMBL" id="JAEVFJ010000026">
    <property type="protein sequence ID" value="KAH8094497.1"/>
    <property type="molecule type" value="Genomic_DNA"/>
</dbReference>
<evidence type="ECO:0000256" key="4">
    <source>
        <dbReference type="ARBA" id="ARBA00022989"/>
    </source>
</evidence>
<dbReference type="GO" id="GO:0005315">
    <property type="term" value="F:phosphate transmembrane transporter activity"/>
    <property type="evidence" value="ECO:0007669"/>
    <property type="project" value="TreeGrafter"/>
</dbReference>
<dbReference type="GO" id="GO:0006797">
    <property type="term" value="P:polyphosphate metabolic process"/>
    <property type="evidence" value="ECO:0007669"/>
    <property type="project" value="TreeGrafter"/>
</dbReference>
<name>A0A8K0ULH0_9AGAR</name>
<feature type="region of interest" description="Disordered" evidence="6">
    <location>
        <begin position="202"/>
        <end position="223"/>
    </location>
</feature>
<feature type="transmembrane region" description="Helical" evidence="7">
    <location>
        <begin position="812"/>
        <end position="831"/>
    </location>
</feature>
<feature type="domain" description="SPX" evidence="8">
    <location>
        <begin position="1"/>
        <end position="309"/>
    </location>
</feature>
<evidence type="ECO:0000256" key="2">
    <source>
        <dbReference type="ARBA" id="ARBA00022448"/>
    </source>
</evidence>
<comment type="caution">
    <text evidence="9">The sequence shown here is derived from an EMBL/GenBank/DDBJ whole genome shotgun (WGS) entry which is preliminary data.</text>
</comment>
<dbReference type="CDD" id="cd01115">
    <property type="entry name" value="SLC13_permease"/>
    <property type="match status" value="1"/>
</dbReference>
<evidence type="ECO:0000256" key="7">
    <source>
        <dbReference type="SAM" id="Phobius"/>
    </source>
</evidence>
<dbReference type="PANTHER" id="PTHR10283">
    <property type="entry name" value="SOLUTE CARRIER FAMILY 13 MEMBER"/>
    <property type="match status" value="1"/>
</dbReference>
<dbReference type="Pfam" id="PF03105">
    <property type="entry name" value="SPX"/>
    <property type="match status" value="2"/>
</dbReference>
<feature type="compositionally biased region" description="Basic and acidic residues" evidence="6">
    <location>
        <begin position="103"/>
        <end position="116"/>
    </location>
</feature>
<feature type="region of interest" description="Disordered" evidence="6">
    <location>
        <begin position="103"/>
        <end position="182"/>
    </location>
</feature>
<dbReference type="InterPro" id="IPR001898">
    <property type="entry name" value="SLC13A/DASS"/>
</dbReference>
<feature type="transmembrane region" description="Helical" evidence="7">
    <location>
        <begin position="543"/>
        <end position="571"/>
    </location>
</feature>
<feature type="transmembrane region" description="Helical" evidence="7">
    <location>
        <begin position="496"/>
        <end position="519"/>
    </location>
</feature>
<organism evidence="9 10">
    <name type="scientific">Cristinia sonorae</name>
    <dbReference type="NCBI Taxonomy" id="1940300"/>
    <lineage>
        <taxon>Eukaryota</taxon>
        <taxon>Fungi</taxon>
        <taxon>Dikarya</taxon>
        <taxon>Basidiomycota</taxon>
        <taxon>Agaricomycotina</taxon>
        <taxon>Agaricomycetes</taxon>
        <taxon>Agaricomycetidae</taxon>
        <taxon>Agaricales</taxon>
        <taxon>Pleurotineae</taxon>
        <taxon>Stephanosporaceae</taxon>
        <taxon>Cristinia</taxon>
    </lineage>
</organism>
<evidence type="ECO:0000256" key="6">
    <source>
        <dbReference type="SAM" id="MobiDB-lite"/>
    </source>
</evidence>
<dbReference type="NCBIfam" id="TIGR00785">
    <property type="entry name" value="dass"/>
    <property type="match status" value="1"/>
</dbReference>
<evidence type="ECO:0000256" key="1">
    <source>
        <dbReference type="ARBA" id="ARBA00004141"/>
    </source>
</evidence>
<feature type="compositionally biased region" description="Acidic residues" evidence="6">
    <location>
        <begin position="117"/>
        <end position="132"/>
    </location>
</feature>
<feature type="transmembrane region" description="Helical" evidence="7">
    <location>
        <begin position="447"/>
        <end position="476"/>
    </location>
</feature>
<accession>A0A8K0ULH0</accession>
<dbReference type="Pfam" id="PF03600">
    <property type="entry name" value="CitMHS"/>
    <property type="match status" value="1"/>
</dbReference>
<dbReference type="InterPro" id="IPR004331">
    <property type="entry name" value="SPX_dom"/>
</dbReference>
<keyword evidence="10" id="KW-1185">Reference proteome</keyword>
<dbReference type="PANTHER" id="PTHR10283:SF92">
    <property type="entry name" value="LOW-AFFINITY PHOSPHATE TRANSPORTER PHO91"/>
    <property type="match status" value="1"/>
</dbReference>
<feature type="transmembrane region" description="Helical" evidence="7">
    <location>
        <begin position="728"/>
        <end position="747"/>
    </location>
</feature>
<feature type="transmembrane region" description="Helical" evidence="7">
    <location>
        <begin position="703"/>
        <end position="721"/>
    </location>
</feature>
<keyword evidence="2" id="KW-0813">Transport</keyword>
<evidence type="ECO:0000313" key="10">
    <source>
        <dbReference type="Proteomes" id="UP000813824"/>
    </source>
</evidence>
<gene>
    <name evidence="9" type="ORF">BXZ70DRAFT_947724</name>
</gene>
<feature type="transmembrane region" description="Helical" evidence="7">
    <location>
        <begin position="767"/>
        <end position="800"/>
    </location>
</feature>
<evidence type="ECO:0000256" key="5">
    <source>
        <dbReference type="ARBA" id="ARBA00023136"/>
    </source>
</evidence>
<feature type="compositionally biased region" description="Polar residues" evidence="6">
    <location>
        <begin position="135"/>
        <end position="146"/>
    </location>
</feature>
<feature type="transmembrane region" description="Helical" evidence="7">
    <location>
        <begin position="860"/>
        <end position="879"/>
    </location>
</feature>
<proteinExistence type="predicted"/>
<feature type="transmembrane region" description="Helical" evidence="7">
    <location>
        <begin position="623"/>
        <end position="647"/>
    </location>
</feature>
<feature type="transmembrane region" description="Helical" evidence="7">
    <location>
        <begin position="678"/>
        <end position="697"/>
    </location>
</feature>
<dbReference type="AlphaFoldDB" id="A0A8K0ULH0"/>
<dbReference type="CDD" id="cd14478">
    <property type="entry name" value="SPX_PHO87_PHO90_like"/>
    <property type="match status" value="1"/>
</dbReference>
<keyword evidence="3 7" id="KW-0812">Transmembrane</keyword>
<evidence type="ECO:0000256" key="3">
    <source>
        <dbReference type="ARBA" id="ARBA00022692"/>
    </source>
</evidence>
<evidence type="ECO:0000313" key="9">
    <source>
        <dbReference type="EMBL" id="KAH8094497.1"/>
    </source>
</evidence>
<dbReference type="PROSITE" id="PS51382">
    <property type="entry name" value="SPX"/>
    <property type="match status" value="1"/>
</dbReference>
<sequence length="884" mass="97047">MKFSSSLKFNAVSEWWDEYIAYDALKKYVYQLEKQQVGLGPEPYHDLEANESTALMGGRDDSSTDAQFRPLLDRELKKICLFFESQEKELLDDVEELQRLIEKQEENGPDGEHHFIDDDDEDDEDDDEDDFDATLSPSVSARSPQVGSRRHRTRSESTNLSGSKARPPPAHSRRYSLSSNEDHGDLEASIASLQAASAAGEHNTHFSSLPPPAIGRGSSTSRSPMRAARTLASKIFSKDTISTLPDTIWNGKSNYAWDIQLLFKRRITNLYLTACSLKSYSELNYSGFRKILKKYDKVTESQLKDSYLHDVVEQAVPFTLATKDKLNGVTNLLLDLYAKCVTHGDASIAKRQLRMHQREHIAWERDTVWRQMIGQARRGGGDPNGVQVLGGSLVVEEGQGILDVQTPAGRVKLRGKHLSVLVSVITFVALLNVQVVDGEEANRCLAILTFATLLWATEAIPLFVTSILIPLLLVTLRVIRSEDDETRLTTQDATKFIFAQMFSPTIMLLIGGFTIASALSKTNIDRVLITRILALAGTRPSTVLLAFMGVSCFASMWISNVAAPTLCFTLIRPILRTLPPKSKFAPCLILGIALAANIGGQSSPISSPQNLIAISYMDPPLDWGRWFAVALPVSAVSIVLIWAILLFSYRPAQSPDGEGEIEIKPIRATKDKFSMKQYWVSFVCLITIGLWCVAHSIEDWIGDMGVIAIIPIVAFFSTGVLKKDDFEQFLWTVVFLAMGGIALGRGVKYSGLLAVMDDAVRRIIGDLSLYGVVVVLSAIVLVVSTFISHTIAAVLLVPIAKVVGEKLPGDHQNLLVFLTGLICSAGMGMPVSGFPNQTAATQEDDMGQLYLSNIDFLKNGIPASVIATAVVATLGFVLMKAIGL</sequence>
<feature type="transmembrane region" description="Helical" evidence="7">
    <location>
        <begin position="583"/>
        <end position="603"/>
    </location>
</feature>
<dbReference type="GO" id="GO:0006817">
    <property type="term" value="P:phosphate ion transport"/>
    <property type="evidence" value="ECO:0007669"/>
    <property type="project" value="TreeGrafter"/>
</dbReference>
<evidence type="ECO:0000259" key="8">
    <source>
        <dbReference type="PROSITE" id="PS51382"/>
    </source>
</evidence>
<dbReference type="Proteomes" id="UP000813824">
    <property type="component" value="Unassembled WGS sequence"/>
</dbReference>
<comment type="subcellular location">
    <subcellularLocation>
        <location evidence="1">Membrane</location>
        <topology evidence="1">Multi-pass membrane protein</topology>
    </subcellularLocation>
</comment>
<dbReference type="GO" id="GO:0005886">
    <property type="term" value="C:plasma membrane"/>
    <property type="evidence" value="ECO:0007669"/>
    <property type="project" value="TreeGrafter"/>
</dbReference>